<protein>
    <submittedName>
        <fullName evidence="2">Uncharacterized protein</fullName>
    </submittedName>
</protein>
<reference evidence="2" key="1">
    <citation type="submission" date="2022-11" db="EMBL/GenBank/DDBJ databases">
        <title>Minimal conservation of predation-associated metabolite biosynthetic gene clusters underscores biosynthetic potential of Myxococcota including descriptions for ten novel species: Archangium lansinium sp. nov., Myxococcus landrumus sp. nov., Nannocystis bai.</title>
        <authorList>
            <person name="Ahearne A."/>
            <person name="Stevens C."/>
            <person name="Phillips K."/>
        </authorList>
    </citation>
    <scope>NUCLEOTIDE SEQUENCE</scope>
    <source>
        <strain evidence="2">Na p29</strain>
    </source>
</reference>
<sequence length="175" mass="19608">MFEGKPLYRYVNAEVQLFTDDGKPGSSFAFNPRRSFLAALEPKKINRLATWFKSFLEAILILRLDPKGIDATTRRDSPFLELDASNSSSWYRFIADEEPAAVDAALSQLRTIIPGFRHLKKPTFGRAKLLQAEFLFPGGDPLHDRLRSPLGRTAGAHHPLRGPPRRPRGGEPAVL</sequence>
<feature type="compositionally biased region" description="Basic residues" evidence="1">
    <location>
        <begin position="158"/>
        <end position="167"/>
    </location>
</feature>
<dbReference type="EMBL" id="JAPNKE010000002">
    <property type="protein sequence ID" value="MCY1012841.1"/>
    <property type="molecule type" value="Genomic_DNA"/>
</dbReference>
<dbReference type="Proteomes" id="UP001150924">
    <property type="component" value="Unassembled WGS sequence"/>
</dbReference>
<keyword evidence="3" id="KW-1185">Reference proteome</keyword>
<name>A0A9X3EZA5_9BACT</name>
<proteinExistence type="predicted"/>
<accession>A0A9X3EZA5</accession>
<dbReference type="AlphaFoldDB" id="A0A9X3EZA5"/>
<feature type="region of interest" description="Disordered" evidence="1">
    <location>
        <begin position="146"/>
        <end position="175"/>
    </location>
</feature>
<evidence type="ECO:0000313" key="2">
    <source>
        <dbReference type="EMBL" id="MCY1012841.1"/>
    </source>
</evidence>
<comment type="caution">
    <text evidence="2">The sequence shown here is derived from an EMBL/GenBank/DDBJ whole genome shotgun (WGS) entry which is preliminary data.</text>
</comment>
<evidence type="ECO:0000256" key="1">
    <source>
        <dbReference type="SAM" id="MobiDB-lite"/>
    </source>
</evidence>
<dbReference type="RefSeq" id="WP_267776384.1">
    <property type="nucleotide sequence ID" value="NZ_JAPNKE010000002.1"/>
</dbReference>
<organism evidence="2 3">
    <name type="scientific">Nannocystis pusilla</name>
    <dbReference type="NCBI Taxonomy" id="889268"/>
    <lineage>
        <taxon>Bacteria</taxon>
        <taxon>Pseudomonadati</taxon>
        <taxon>Myxococcota</taxon>
        <taxon>Polyangia</taxon>
        <taxon>Nannocystales</taxon>
        <taxon>Nannocystaceae</taxon>
        <taxon>Nannocystis</taxon>
    </lineage>
</organism>
<gene>
    <name evidence="2" type="ORF">OV079_46360</name>
</gene>
<evidence type="ECO:0000313" key="3">
    <source>
        <dbReference type="Proteomes" id="UP001150924"/>
    </source>
</evidence>